<dbReference type="KEGG" id="cci:CC1G_11318"/>
<dbReference type="InParanoid" id="A8P5P7"/>
<dbReference type="InterPro" id="IPR003615">
    <property type="entry name" value="HNH_nuc"/>
</dbReference>
<dbReference type="OrthoDB" id="3269637at2759"/>
<dbReference type="eggNOG" id="ENOG502SU7V">
    <property type="taxonomic scope" value="Eukaryota"/>
</dbReference>
<dbReference type="Proteomes" id="UP000001861">
    <property type="component" value="Unassembled WGS sequence"/>
</dbReference>
<sequence>MAPTEIRVFAMFPCTVGLGPDLSLDTSNWRWLHWLTFPSKTLSSLQLAHRPYKWIRYAIGVVMGAEGHLSLSPSTPNITIDYNALLLPSESTDLYYHRDNEEKKRFSPLEPRFRGTRITSSAATPWRSAFREDVARRDGGTCVLSTDHPDEVCDAVHLVAHSKGDTYIAMYTQHRNRDPTGGDIVEEIDSVRNGLFLNKFTHAVLGTHIAFLPTPNFAMTTEDIDPTASPTEKRCTVHAFQLGAPGAWFGHDNTISSGSALRISDIDWPPAILFDIVYADAVLESFGTAELKQEMTSAAWSNIFYPDGITTTVSRDYKVMTEERAATKIREQNQAMERGTRHRARGGPDRLEIMAVPFILVPPDQLRAVFREANERAEAAEQKRVREKVGNWMKKITT</sequence>
<dbReference type="AlphaFoldDB" id="A8P5P7"/>
<gene>
    <name evidence="2" type="ORF">CC1G_11318</name>
</gene>
<comment type="caution">
    <text evidence="2">The sequence shown here is derived from an EMBL/GenBank/DDBJ whole genome shotgun (WGS) entry which is preliminary data.</text>
</comment>
<feature type="domain" description="HNH nuclease" evidence="1">
    <location>
        <begin position="142"/>
        <end position="203"/>
    </location>
</feature>
<dbReference type="VEuPathDB" id="FungiDB:CC1G_11318"/>
<protein>
    <recommendedName>
        <fullName evidence="1">HNH nuclease domain-containing protein</fullName>
    </recommendedName>
</protein>
<proteinExistence type="predicted"/>
<evidence type="ECO:0000259" key="1">
    <source>
        <dbReference type="Pfam" id="PF13391"/>
    </source>
</evidence>
<dbReference type="Pfam" id="PF13391">
    <property type="entry name" value="HNH_2"/>
    <property type="match status" value="1"/>
</dbReference>
<dbReference type="GeneID" id="6015592"/>
<name>A8P5P7_COPC7</name>
<accession>A8P5P7</accession>
<dbReference type="EMBL" id="AACS02000011">
    <property type="protein sequence ID" value="EAU82801.2"/>
    <property type="molecule type" value="Genomic_DNA"/>
</dbReference>
<reference evidence="2 3" key="1">
    <citation type="journal article" date="2010" name="Proc. Natl. Acad. Sci. U.S.A.">
        <title>Insights into evolution of multicellular fungi from the assembled chromosomes of the mushroom Coprinopsis cinerea (Coprinus cinereus).</title>
        <authorList>
            <person name="Stajich J.E."/>
            <person name="Wilke S.K."/>
            <person name="Ahren D."/>
            <person name="Au C.H."/>
            <person name="Birren B.W."/>
            <person name="Borodovsky M."/>
            <person name="Burns C."/>
            <person name="Canback B."/>
            <person name="Casselton L.A."/>
            <person name="Cheng C.K."/>
            <person name="Deng J."/>
            <person name="Dietrich F.S."/>
            <person name="Fargo D.C."/>
            <person name="Farman M.L."/>
            <person name="Gathman A.C."/>
            <person name="Goldberg J."/>
            <person name="Guigo R."/>
            <person name="Hoegger P.J."/>
            <person name="Hooker J.B."/>
            <person name="Huggins A."/>
            <person name="James T.Y."/>
            <person name="Kamada T."/>
            <person name="Kilaru S."/>
            <person name="Kodira C."/>
            <person name="Kues U."/>
            <person name="Kupfer D."/>
            <person name="Kwan H.S."/>
            <person name="Lomsadze A."/>
            <person name="Li W."/>
            <person name="Lilly W.W."/>
            <person name="Ma L.J."/>
            <person name="Mackey A.J."/>
            <person name="Manning G."/>
            <person name="Martin F."/>
            <person name="Muraguchi H."/>
            <person name="Natvig D.O."/>
            <person name="Palmerini H."/>
            <person name="Ramesh M.A."/>
            <person name="Rehmeyer C.J."/>
            <person name="Roe B.A."/>
            <person name="Shenoy N."/>
            <person name="Stanke M."/>
            <person name="Ter-Hovhannisyan V."/>
            <person name="Tunlid A."/>
            <person name="Velagapudi R."/>
            <person name="Vision T.J."/>
            <person name="Zeng Q."/>
            <person name="Zolan M.E."/>
            <person name="Pukkila P.J."/>
        </authorList>
    </citation>
    <scope>NUCLEOTIDE SEQUENCE [LARGE SCALE GENOMIC DNA]</scope>
    <source>
        <strain evidence="3">Okayama-7 / 130 / ATCC MYA-4618 / FGSC 9003</strain>
    </source>
</reference>
<evidence type="ECO:0000313" key="2">
    <source>
        <dbReference type="EMBL" id="EAU82801.2"/>
    </source>
</evidence>
<evidence type="ECO:0000313" key="3">
    <source>
        <dbReference type="Proteomes" id="UP000001861"/>
    </source>
</evidence>
<dbReference type="RefSeq" id="XP_001838995.2">
    <property type="nucleotide sequence ID" value="XM_001838943.2"/>
</dbReference>
<keyword evidence="3" id="KW-1185">Reference proteome</keyword>
<dbReference type="OMA" id="YCIMGAE"/>
<dbReference type="HOGENOM" id="CLU_692637_0_0_1"/>
<organism evidence="2 3">
    <name type="scientific">Coprinopsis cinerea (strain Okayama-7 / 130 / ATCC MYA-4618 / FGSC 9003)</name>
    <name type="common">Inky cap fungus</name>
    <name type="synonym">Hormographiella aspergillata</name>
    <dbReference type="NCBI Taxonomy" id="240176"/>
    <lineage>
        <taxon>Eukaryota</taxon>
        <taxon>Fungi</taxon>
        <taxon>Dikarya</taxon>
        <taxon>Basidiomycota</taxon>
        <taxon>Agaricomycotina</taxon>
        <taxon>Agaricomycetes</taxon>
        <taxon>Agaricomycetidae</taxon>
        <taxon>Agaricales</taxon>
        <taxon>Agaricineae</taxon>
        <taxon>Psathyrellaceae</taxon>
        <taxon>Coprinopsis</taxon>
    </lineage>
</organism>